<dbReference type="EC" id="2.5.1.60" evidence="2 9"/>
<reference evidence="10 11" key="1">
    <citation type="journal article" date="2017" name="Mycologia">
        <title>Bifiguratus adelaidae, gen. et sp. nov., a new member of Mucoromycotina in endophytic and soil-dwelling habitats.</title>
        <authorList>
            <person name="Torres-Cruz T.J."/>
            <person name="Billingsley Tobias T.L."/>
            <person name="Almatruk M."/>
            <person name="Hesse C."/>
            <person name="Kuske C.R."/>
            <person name="Desiro A."/>
            <person name="Benucci G.M."/>
            <person name="Bonito G."/>
            <person name="Stajich J.E."/>
            <person name="Dunlap C."/>
            <person name="Arnold A.E."/>
            <person name="Porras-Alfaro A."/>
        </authorList>
    </citation>
    <scope>NUCLEOTIDE SEQUENCE [LARGE SCALE GENOMIC DNA]</scope>
    <source>
        <strain evidence="10 11">AZ0501</strain>
    </source>
</reference>
<dbReference type="Proteomes" id="UP000242875">
    <property type="component" value="Unassembled WGS sequence"/>
</dbReference>
<dbReference type="PROSITE" id="PS51147">
    <property type="entry name" value="PFTA"/>
    <property type="match status" value="3"/>
</dbReference>
<evidence type="ECO:0000256" key="4">
    <source>
        <dbReference type="ARBA" id="ARBA00022602"/>
    </source>
</evidence>
<proteinExistence type="inferred from homology"/>
<evidence type="ECO:0000256" key="7">
    <source>
        <dbReference type="ARBA" id="ARBA00031267"/>
    </source>
</evidence>
<dbReference type="Gene3D" id="1.25.40.120">
    <property type="entry name" value="Protein prenylyltransferase"/>
    <property type="match status" value="1"/>
</dbReference>
<organism evidence="10 11">
    <name type="scientific">Bifiguratus adelaidae</name>
    <dbReference type="NCBI Taxonomy" id="1938954"/>
    <lineage>
        <taxon>Eukaryota</taxon>
        <taxon>Fungi</taxon>
        <taxon>Fungi incertae sedis</taxon>
        <taxon>Mucoromycota</taxon>
        <taxon>Mucoromycotina</taxon>
        <taxon>Endogonomycetes</taxon>
        <taxon>Endogonales</taxon>
        <taxon>Endogonales incertae sedis</taxon>
        <taxon>Bifiguratus</taxon>
    </lineage>
</organism>
<dbReference type="EMBL" id="MVBO01000004">
    <property type="protein sequence ID" value="OZJ06320.1"/>
    <property type="molecule type" value="Genomic_DNA"/>
</dbReference>
<dbReference type="GO" id="GO:0097354">
    <property type="term" value="P:prenylation"/>
    <property type="evidence" value="ECO:0007669"/>
    <property type="project" value="UniProtKB-UniRule"/>
</dbReference>
<evidence type="ECO:0000256" key="3">
    <source>
        <dbReference type="ARBA" id="ARBA00014772"/>
    </source>
</evidence>
<dbReference type="FunFam" id="1.25.40.120:FF:000035">
    <property type="entry name" value="Geranylgeranyl transferase type-2 subunit alpha"/>
    <property type="match status" value="1"/>
</dbReference>
<comment type="similarity">
    <text evidence="1 9">Belongs to the protein prenyltransferase subunit alpha family.</text>
</comment>
<dbReference type="AlphaFoldDB" id="A0A261Y6N6"/>
<evidence type="ECO:0000256" key="8">
    <source>
        <dbReference type="ARBA" id="ARBA00047658"/>
    </source>
</evidence>
<keyword evidence="5 9" id="KW-0808">Transferase</keyword>
<dbReference type="GO" id="GO:0004663">
    <property type="term" value="F:Rab geranylgeranyltransferase activity"/>
    <property type="evidence" value="ECO:0007669"/>
    <property type="project" value="UniProtKB-UniRule"/>
</dbReference>
<evidence type="ECO:0000313" key="11">
    <source>
        <dbReference type="Proteomes" id="UP000242875"/>
    </source>
</evidence>
<dbReference type="SUPFAM" id="SSF48439">
    <property type="entry name" value="Protein prenylyltransferase"/>
    <property type="match status" value="1"/>
</dbReference>
<evidence type="ECO:0000256" key="9">
    <source>
        <dbReference type="RuleBase" id="RU367120"/>
    </source>
</evidence>
<protein>
    <recommendedName>
        <fullName evidence="3 9">Geranylgeranyl transferase type-2 subunit alpha</fullName>
        <ecNumber evidence="2 9">2.5.1.60</ecNumber>
    </recommendedName>
    <alternativeName>
        <fullName evidence="7 9">Geranylgeranyl transferase type II subunit alpha</fullName>
    </alternativeName>
</protein>
<dbReference type="OrthoDB" id="1658at2759"/>
<gene>
    <name evidence="10" type="ORF">BZG36_00721</name>
</gene>
<comment type="caution">
    <text evidence="10">The sequence shown here is derived from an EMBL/GenBank/DDBJ whole genome shotgun (WGS) entry which is preliminary data.</text>
</comment>
<comment type="catalytic activity">
    <reaction evidence="8 9">
        <text>geranylgeranyl diphosphate + L-cysteinyl-[protein] = S-geranylgeranyl-L-cysteinyl-[protein] + diphosphate</text>
        <dbReference type="Rhea" id="RHEA:21240"/>
        <dbReference type="Rhea" id="RHEA-COMP:10131"/>
        <dbReference type="Rhea" id="RHEA-COMP:11537"/>
        <dbReference type="ChEBI" id="CHEBI:29950"/>
        <dbReference type="ChEBI" id="CHEBI:33019"/>
        <dbReference type="ChEBI" id="CHEBI:57533"/>
        <dbReference type="ChEBI" id="CHEBI:86021"/>
        <dbReference type="EC" id="2.5.1.60"/>
    </reaction>
</comment>
<evidence type="ECO:0000256" key="5">
    <source>
        <dbReference type="ARBA" id="ARBA00022679"/>
    </source>
</evidence>
<dbReference type="Pfam" id="PF01239">
    <property type="entry name" value="PPTA"/>
    <property type="match status" value="5"/>
</dbReference>
<evidence type="ECO:0000256" key="6">
    <source>
        <dbReference type="ARBA" id="ARBA00022737"/>
    </source>
</evidence>
<accession>A0A261Y6N6</accession>
<dbReference type="InterPro" id="IPR002088">
    <property type="entry name" value="Prenyl_trans_a"/>
</dbReference>
<dbReference type="PANTHER" id="PTHR11129">
    <property type="entry name" value="PROTEIN FARNESYLTRANSFERASE ALPHA SUBUNIT/RAB GERANYLGERANYL TRANSFERASE ALPHA SUBUNIT"/>
    <property type="match status" value="1"/>
</dbReference>
<keyword evidence="11" id="KW-1185">Reference proteome</keyword>
<name>A0A261Y6N6_9FUNG</name>
<keyword evidence="6" id="KW-0677">Repeat</keyword>
<keyword evidence="4 9" id="KW-0637">Prenyltransferase</keyword>
<dbReference type="Gene3D" id="2.60.40.1130">
    <property type="entry name" value="Rab geranylgeranyltransferase alpha-subunit, insert domain"/>
    <property type="match status" value="1"/>
</dbReference>
<dbReference type="GO" id="GO:0005968">
    <property type="term" value="C:Rab-protein geranylgeranyltransferase complex"/>
    <property type="evidence" value="ECO:0007669"/>
    <property type="project" value="TreeGrafter"/>
</dbReference>
<evidence type="ECO:0000256" key="1">
    <source>
        <dbReference type="ARBA" id="ARBA00006734"/>
    </source>
</evidence>
<sequence length="442" mass="51696">MSDVHGVQRVPKSAEKREREKQKIVEYRDLVTMCLQKKESNEYDKVALSLNTAILRWNPDYYTMWNFRRQVLLNGPLKSSGKEEQKTIYQGELALFMELVQVNPKSYWMWNHRMWCLQTMPDPSWKGELKLLERMLEMDARNFHGWDYRRFVIGKMAPSAGDQSKIAKQEVDFTTTKIQQNFSNYSAWHHRSKWLPVLVETMSEEDRNELARNEFDLVHNAVFTEPKDQSAWLYYLWLVGKTKVAVTAVRGSVSARHIRVEFDDPVLVHGLPVYDRTGQTVEGVWQPTPGKSKTSCTWEFEAQSDAIVDQLQVFSQYVQPHNLYQVFHVTRIKLDASACTNVKADPGKMPNLPTSWHTLDRQSLLEEEKQIIQELVEEEPDSKWALQAITHLELELAYLTGRTGGTKDKNKAIYSRLQEIDTKRRHRYREVWQGLDALQLTN</sequence>
<evidence type="ECO:0000313" key="10">
    <source>
        <dbReference type="EMBL" id="OZJ06320.1"/>
    </source>
</evidence>
<evidence type="ECO:0000256" key="2">
    <source>
        <dbReference type="ARBA" id="ARBA00012656"/>
    </source>
</evidence>
<comment type="function">
    <text evidence="9">Catalyzes the transfer of a geranyl-geranyl moiety from geranyl-geranyl pyrophosphate to cysteines occuring in specific C-terminal amino acid sequences.</text>
</comment>
<dbReference type="PANTHER" id="PTHR11129:SF2">
    <property type="entry name" value="GERANYLGERANYL TRANSFERASE TYPE-2 SUBUNIT ALPHA"/>
    <property type="match status" value="1"/>
</dbReference>